<gene>
    <name evidence="2" type="ORF">L284_09090</name>
</gene>
<evidence type="ECO:0000313" key="2">
    <source>
        <dbReference type="EMBL" id="EQB16839.1"/>
    </source>
</evidence>
<dbReference type="InterPro" id="IPR000415">
    <property type="entry name" value="Nitroreductase-like"/>
</dbReference>
<dbReference type="EMBL" id="ATHL01000064">
    <property type="protein sequence ID" value="EQB16839.1"/>
    <property type="molecule type" value="Genomic_DNA"/>
</dbReference>
<dbReference type="Gene3D" id="3.40.109.10">
    <property type="entry name" value="NADH Oxidase"/>
    <property type="match status" value="1"/>
</dbReference>
<comment type="caution">
    <text evidence="2">The sequence shown here is derived from an EMBL/GenBank/DDBJ whole genome shotgun (WGS) entry which is preliminary data.</text>
</comment>
<dbReference type="InterPro" id="IPR029479">
    <property type="entry name" value="Nitroreductase"/>
</dbReference>
<accession>T0J4H5</accession>
<keyword evidence="3" id="KW-1185">Reference proteome</keyword>
<proteinExistence type="predicted"/>
<sequence>MGAYGAVDCGLYLSNVLLAAEALGIGMIAQAALAQHCGVIREMFDIPDDTVFVFGASFGFPDKTDPVNSFRSRRSPMTDSVFWADE</sequence>
<protein>
    <recommendedName>
        <fullName evidence="1">Nitroreductase domain-containing protein</fullName>
    </recommendedName>
</protein>
<name>T0J4H5_9SPHN</name>
<reference evidence="2 3" key="1">
    <citation type="journal article" date="2013" name="Genome Announc.">
        <title>Genome Sequence of Novosphingobium lindaniclasticum LE124T, Isolated from a Hexachlorocyclohexane Dumpsite.</title>
        <authorList>
            <person name="Saxena A."/>
            <person name="Nayyar N."/>
            <person name="Sangwan N."/>
            <person name="Kumari R."/>
            <person name="Khurana J.P."/>
            <person name="Lal R."/>
        </authorList>
    </citation>
    <scope>NUCLEOTIDE SEQUENCE [LARGE SCALE GENOMIC DNA]</scope>
    <source>
        <strain evidence="2 3">LE124</strain>
    </source>
</reference>
<organism evidence="2 3">
    <name type="scientific">Novosphingobium lindaniclasticum LE124</name>
    <dbReference type="NCBI Taxonomy" id="1096930"/>
    <lineage>
        <taxon>Bacteria</taxon>
        <taxon>Pseudomonadati</taxon>
        <taxon>Pseudomonadota</taxon>
        <taxon>Alphaproteobacteria</taxon>
        <taxon>Sphingomonadales</taxon>
        <taxon>Sphingomonadaceae</taxon>
        <taxon>Novosphingobium</taxon>
    </lineage>
</organism>
<dbReference type="eggNOG" id="COG0778">
    <property type="taxonomic scope" value="Bacteria"/>
</dbReference>
<dbReference type="SUPFAM" id="SSF55469">
    <property type="entry name" value="FMN-dependent nitroreductase-like"/>
    <property type="match status" value="1"/>
</dbReference>
<dbReference type="Proteomes" id="UP000015527">
    <property type="component" value="Unassembled WGS sequence"/>
</dbReference>
<dbReference type="AlphaFoldDB" id="T0J4H5"/>
<dbReference type="GO" id="GO:0016491">
    <property type="term" value="F:oxidoreductase activity"/>
    <property type="evidence" value="ECO:0007669"/>
    <property type="project" value="InterPro"/>
</dbReference>
<dbReference type="Pfam" id="PF00881">
    <property type="entry name" value="Nitroreductase"/>
    <property type="match status" value="1"/>
</dbReference>
<evidence type="ECO:0000313" key="3">
    <source>
        <dbReference type="Proteomes" id="UP000015527"/>
    </source>
</evidence>
<evidence type="ECO:0000259" key="1">
    <source>
        <dbReference type="Pfam" id="PF00881"/>
    </source>
</evidence>
<feature type="domain" description="Nitroreductase" evidence="1">
    <location>
        <begin position="4"/>
        <end position="55"/>
    </location>
</feature>